<dbReference type="NCBIfam" id="TIGR03361">
    <property type="entry name" value="VI_Rhs_Vgr"/>
    <property type="match status" value="1"/>
</dbReference>
<dbReference type="InterPro" id="IPR006531">
    <property type="entry name" value="Gp5/Vgr_OB"/>
</dbReference>
<dbReference type="RefSeq" id="WP_146505942.1">
    <property type="nucleotide sequence ID" value="NZ_SJPG01000001.1"/>
</dbReference>
<keyword evidence="7" id="KW-1185">Reference proteome</keyword>
<evidence type="ECO:0000313" key="6">
    <source>
        <dbReference type="EMBL" id="TWT64209.1"/>
    </source>
</evidence>
<dbReference type="Gene3D" id="4.10.220.110">
    <property type="match status" value="1"/>
</dbReference>
<dbReference type="Pfam" id="PF04717">
    <property type="entry name" value="Phage_base_V"/>
    <property type="match status" value="1"/>
</dbReference>
<protein>
    <submittedName>
        <fullName evidence="6">Phage-related baseplate assembly protein</fullName>
    </submittedName>
</protein>
<dbReference type="Gene3D" id="2.30.110.50">
    <property type="match status" value="1"/>
</dbReference>
<dbReference type="InterPro" id="IPR017847">
    <property type="entry name" value="T6SS_RhsGE_Vgr_subset"/>
</dbReference>
<dbReference type="Proteomes" id="UP000316095">
    <property type="component" value="Unassembled WGS sequence"/>
</dbReference>
<dbReference type="InterPro" id="IPR054030">
    <property type="entry name" value="Gp5_Vgr_C"/>
</dbReference>
<reference evidence="6 7" key="1">
    <citation type="submission" date="2019-02" db="EMBL/GenBank/DDBJ databases">
        <title>Deep-cultivation of Planctomycetes and their phenomic and genomic characterization uncovers novel biology.</title>
        <authorList>
            <person name="Wiegand S."/>
            <person name="Jogler M."/>
            <person name="Boedeker C."/>
            <person name="Pinto D."/>
            <person name="Vollmers J."/>
            <person name="Rivas-Marin E."/>
            <person name="Kohn T."/>
            <person name="Peeters S.H."/>
            <person name="Heuer A."/>
            <person name="Rast P."/>
            <person name="Oberbeckmann S."/>
            <person name="Bunk B."/>
            <person name="Jeske O."/>
            <person name="Meyerdierks A."/>
            <person name="Storesund J.E."/>
            <person name="Kallscheuer N."/>
            <person name="Luecker S."/>
            <person name="Lage O.M."/>
            <person name="Pohl T."/>
            <person name="Merkel B.J."/>
            <person name="Hornburger P."/>
            <person name="Mueller R.-W."/>
            <person name="Bruemmer F."/>
            <person name="Labrenz M."/>
            <person name="Spormann A.M."/>
            <person name="Op Den Camp H."/>
            <person name="Overmann J."/>
            <person name="Amann R."/>
            <person name="Jetten M.S.M."/>
            <person name="Mascher T."/>
            <person name="Medema M.H."/>
            <person name="Devos D.P."/>
            <person name="Kaster A.-K."/>
            <person name="Ovreas L."/>
            <person name="Rohde M."/>
            <person name="Galperin M.Y."/>
            <person name="Jogler C."/>
        </authorList>
    </citation>
    <scope>NUCLEOTIDE SEQUENCE [LARGE SCALE GENOMIC DNA]</scope>
    <source>
        <strain evidence="6 7">Pan54</strain>
    </source>
</reference>
<dbReference type="Gene3D" id="2.40.50.230">
    <property type="entry name" value="Gp5 N-terminal domain"/>
    <property type="match status" value="1"/>
</dbReference>
<proteinExistence type="inferred from homology"/>
<name>A0A5C5XNT3_9PLAN</name>
<evidence type="ECO:0000259" key="5">
    <source>
        <dbReference type="Pfam" id="PF22178"/>
    </source>
</evidence>
<dbReference type="GO" id="GO:0005576">
    <property type="term" value="C:extracellular region"/>
    <property type="evidence" value="ECO:0007669"/>
    <property type="project" value="UniProtKB-SubCell"/>
</dbReference>
<evidence type="ECO:0000313" key="7">
    <source>
        <dbReference type="Proteomes" id="UP000316095"/>
    </source>
</evidence>
<dbReference type="InterPro" id="IPR037026">
    <property type="entry name" value="Vgr_OB-fold_dom_sf"/>
</dbReference>
<comment type="similarity">
    <text evidence="2">Belongs to the VgrG protein family.</text>
</comment>
<comment type="subcellular location">
    <subcellularLocation>
        <location evidence="1">Secreted</location>
    </subcellularLocation>
</comment>
<dbReference type="SUPFAM" id="SSF69255">
    <property type="entry name" value="gp5 N-terminal domain-like"/>
    <property type="match status" value="1"/>
</dbReference>
<keyword evidence="3" id="KW-0964">Secreted</keyword>
<dbReference type="Pfam" id="PF05954">
    <property type="entry name" value="Phage_GPD"/>
    <property type="match status" value="1"/>
</dbReference>
<accession>A0A5C5XNT3</accession>
<dbReference type="OrthoDB" id="9762420at2"/>
<comment type="caution">
    <text evidence="6">The sequence shown here is derived from an EMBL/GenBank/DDBJ whole genome shotgun (WGS) entry which is preliminary data.</text>
</comment>
<dbReference type="PANTHER" id="PTHR32305:SF15">
    <property type="entry name" value="PROTEIN RHSA-RELATED"/>
    <property type="match status" value="1"/>
</dbReference>
<dbReference type="PANTHER" id="PTHR32305">
    <property type="match status" value="1"/>
</dbReference>
<evidence type="ECO:0000259" key="4">
    <source>
        <dbReference type="Pfam" id="PF04717"/>
    </source>
</evidence>
<gene>
    <name evidence="6" type="ORF">Pan54_49700</name>
</gene>
<dbReference type="InterPro" id="IPR050708">
    <property type="entry name" value="T6SS_VgrG/RHS"/>
</dbReference>
<evidence type="ECO:0000256" key="1">
    <source>
        <dbReference type="ARBA" id="ARBA00004613"/>
    </source>
</evidence>
<sequence>MADELSQADRALTIKTPLGDDKFVAISLTGTEGISQPFQFLVDMVSEDQAIEFDKILGKSATFNAKLDDDYERNLNGIVWRFTQGAVSNIEDSILRNYQAELVPWTYFLKLNSNSRIFQEKTPPEIVEQVFKDNGLTDYKLSLKGTYAKQDYCVQYNETDYDFVSRMLEQYGIYYYFNHEASKHTLVLGDAASAYVDLDKSDIEFNGDFSDPIIGEINSWSRRYECITGKVELRDYDYVNPSTALIAKEKTIVKLKSTASMEQYEYAGGFLKTADGKALATVRMEAQEAMHDIASGSGYHPGFQAGGKFKLKTHPVKAEVNAKYVLTSVAHRAQEPIVFASGPIIGTSEKDMPVYWNKFECVPSKVAFRPARITPKPHVAGPQSAVVVGPKAQEIFTNKFGEVKVQFHWDREGKMDDKSSCWIRVAQSWAGGKYGAQFMPRVGNEVIVEYLDGDIDRPIITGSVYNGDNSTIYALPDEQNKSGFKTLSTDKAKAKNFNELRFDDTIGKEEVYFHAERDFNRVVENDDTLKVGFDTKDKGDQTVDIYNNRTVTIDKGDDTLTLKTGSRTVEIKTDDALTVKTGNHTIDIKAGESSITAAKAITLKVGGSMIKIDMQGVTIKGPQILIQGDAKADLKSPMSTVSGDGMLTLKGGMVKIN</sequence>
<dbReference type="EMBL" id="SJPG01000001">
    <property type="protein sequence ID" value="TWT64209.1"/>
    <property type="molecule type" value="Genomic_DNA"/>
</dbReference>
<dbReference type="InterPro" id="IPR006533">
    <property type="entry name" value="T6SS_Vgr_RhsGE"/>
</dbReference>
<dbReference type="SUPFAM" id="SSF69349">
    <property type="entry name" value="Phage fibre proteins"/>
    <property type="match status" value="1"/>
</dbReference>
<dbReference type="AlphaFoldDB" id="A0A5C5XNT3"/>
<organism evidence="6 7">
    <name type="scientific">Rubinisphaera italica</name>
    <dbReference type="NCBI Taxonomy" id="2527969"/>
    <lineage>
        <taxon>Bacteria</taxon>
        <taxon>Pseudomonadati</taxon>
        <taxon>Planctomycetota</taxon>
        <taxon>Planctomycetia</taxon>
        <taxon>Planctomycetales</taxon>
        <taxon>Planctomycetaceae</taxon>
        <taxon>Rubinisphaera</taxon>
    </lineage>
</organism>
<feature type="domain" description="Gp5/Type VI secretion system Vgr C-terminal trimerisation" evidence="5">
    <location>
        <begin position="482"/>
        <end position="589"/>
    </location>
</feature>
<dbReference type="SUPFAM" id="SSF69279">
    <property type="entry name" value="Phage tail proteins"/>
    <property type="match status" value="2"/>
</dbReference>
<evidence type="ECO:0000256" key="2">
    <source>
        <dbReference type="ARBA" id="ARBA00005558"/>
    </source>
</evidence>
<dbReference type="Pfam" id="PF22178">
    <property type="entry name" value="Gp5_trimer_C"/>
    <property type="match status" value="1"/>
</dbReference>
<feature type="domain" description="Gp5/Type VI secretion system Vgr protein OB-fold" evidence="4">
    <location>
        <begin position="401"/>
        <end position="465"/>
    </location>
</feature>
<dbReference type="Gene3D" id="3.55.50.10">
    <property type="entry name" value="Baseplate protein-like domains"/>
    <property type="match status" value="1"/>
</dbReference>
<evidence type="ECO:0000256" key="3">
    <source>
        <dbReference type="ARBA" id="ARBA00022525"/>
    </source>
</evidence>
<dbReference type="NCBIfam" id="TIGR01646">
    <property type="entry name" value="vgr_GE"/>
    <property type="match status" value="1"/>
</dbReference>